<feature type="region of interest" description="Disordered" evidence="1">
    <location>
        <begin position="77"/>
        <end position="102"/>
    </location>
</feature>
<feature type="compositionally biased region" description="Basic and acidic residues" evidence="1">
    <location>
        <begin position="698"/>
        <end position="711"/>
    </location>
</feature>
<proteinExistence type="predicted"/>
<name>A0AAE1LN69_9NEOP</name>
<organism evidence="2 3">
    <name type="scientific">Frankliniella fusca</name>
    <dbReference type="NCBI Taxonomy" id="407009"/>
    <lineage>
        <taxon>Eukaryota</taxon>
        <taxon>Metazoa</taxon>
        <taxon>Ecdysozoa</taxon>
        <taxon>Arthropoda</taxon>
        <taxon>Hexapoda</taxon>
        <taxon>Insecta</taxon>
        <taxon>Pterygota</taxon>
        <taxon>Neoptera</taxon>
        <taxon>Paraneoptera</taxon>
        <taxon>Thysanoptera</taxon>
        <taxon>Terebrantia</taxon>
        <taxon>Thripoidea</taxon>
        <taxon>Thripidae</taxon>
        <taxon>Frankliniella</taxon>
    </lineage>
</organism>
<reference evidence="2" key="1">
    <citation type="submission" date="2021-07" db="EMBL/GenBank/DDBJ databases">
        <authorList>
            <person name="Catto M.A."/>
            <person name="Jacobson A."/>
            <person name="Kennedy G."/>
            <person name="Labadie P."/>
            <person name="Hunt B.G."/>
            <person name="Srinivasan R."/>
        </authorList>
    </citation>
    <scope>NUCLEOTIDE SEQUENCE</scope>
    <source>
        <strain evidence="2">PL_HMW_Pooled</strain>
        <tissue evidence="2">Head</tissue>
    </source>
</reference>
<feature type="compositionally biased region" description="Acidic residues" evidence="1">
    <location>
        <begin position="82"/>
        <end position="96"/>
    </location>
</feature>
<feature type="compositionally biased region" description="Basic and acidic residues" evidence="1">
    <location>
        <begin position="726"/>
        <end position="736"/>
    </location>
</feature>
<gene>
    <name evidence="2" type="ORF">KUF71_013829</name>
</gene>
<sequence>MPRQPTIPHDTLKASILNADVIDDKGNVYGPNNDVWTALSNSFNGKITANYVYVYVKGNRHDILSEVLKKRGIESNGSVERDFDDDEDEDEDEEDSNNQSTAKVLPSTSFVVLISPEKWKVMQPHEILVNRKDRPAPRKKLVLPQYKWEPIIIDCLWEQHKLPCPYTFINNNVYTSDEREFYVKIHAACKECGAIATGTILTEPQDNEEVVLQWRANDSRTIPHRKKRHLSHDLRKRQASEKMDQGDVEAPNLFSTPVLRKSQQEEMDGEYCVVQGCTDPIKNLQTMKHSHPFAGSIHQIGMDPFFVLYDTPAQLQVFKKFKAGNYLVLCIDATGSLVLKVTTHNEQKSSHIFLYEGVIKAGSEQLPVLQMLSARQDASIIQFWILEYMRQGGPIPSEVVVDKSKALINGIVVTLCGCYNLKDYYYRCFTILVHPEMDHEEVRSFLPLCYLRLDIAHIIGNAAKWKEWKLKSMKRLKLFYMMCLGQLVLETTLKGFRDSFTMVCHVAGSMFLSADVIDSTNKLAQRIQGTSSLIEPLIPSDDEENSEDVDDELGPISDFDTDEIDMNENFNQFLKDIKQQVKSKCDLVTGGDPNGYYAPTVLEHLYNLLPDFLLWTGIMVSTFQSPTATGSSARVERDFNNLKNGILSRRRRRLRVDKFVAIHLKHVNGACHIASSQELLRNYERTVNNLETNNAETFDRRIGNDESEKTMNSKKRGIQSNQLSSKDSDSDTEVQRRLNASENWRGLAPTPKKSKTSKYMSPCPELAVALESNALQPPKQRLLENGLKRGFSKTGDSSQAQLTNTCSFDVLAQTITSAYIQYGSYRIGLEPHLEGDFFKVCQSLAVKGAVNETYLRLHTLSKMTLPSRVVGPPKSVLRNRKSSVSITYDCFSDLIDISRELLQKIICASVTFKCSLRKYRPCTPPEEHIVINADLEVLQNEGIVQLDKAILVALCAMDRNSEEIPLKNPSSTACRRPCPGSASITVDFGAHLIVSVDIYGSSTEAQAIVQSVKI</sequence>
<dbReference type="EMBL" id="JAHWGI010001232">
    <property type="protein sequence ID" value="KAK3925580.1"/>
    <property type="molecule type" value="Genomic_DNA"/>
</dbReference>
<evidence type="ECO:0000256" key="1">
    <source>
        <dbReference type="SAM" id="MobiDB-lite"/>
    </source>
</evidence>
<dbReference type="AlphaFoldDB" id="A0AAE1LN69"/>
<feature type="region of interest" description="Disordered" evidence="1">
    <location>
        <begin position="698"/>
        <end position="759"/>
    </location>
</feature>
<dbReference type="Proteomes" id="UP001219518">
    <property type="component" value="Unassembled WGS sequence"/>
</dbReference>
<keyword evidence="3" id="KW-1185">Reference proteome</keyword>
<comment type="caution">
    <text evidence="2">The sequence shown here is derived from an EMBL/GenBank/DDBJ whole genome shotgun (WGS) entry which is preliminary data.</text>
</comment>
<protein>
    <submittedName>
        <fullName evidence="2">120.7 kDa protein in NOF-FB transposable element</fullName>
    </submittedName>
</protein>
<accession>A0AAE1LN69</accession>
<evidence type="ECO:0000313" key="2">
    <source>
        <dbReference type="EMBL" id="KAK3925580.1"/>
    </source>
</evidence>
<evidence type="ECO:0000313" key="3">
    <source>
        <dbReference type="Proteomes" id="UP001219518"/>
    </source>
</evidence>
<reference evidence="2" key="2">
    <citation type="journal article" date="2023" name="BMC Genomics">
        <title>Pest status, molecular evolution, and epigenetic factors derived from the genome assembly of Frankliniella fusca, a thysanopteran phytovirus vector.</title>
        <authorList>
            <person name="Catto M.A."/>
            <person name="Labadie P.E."/>
            <person name="Jacobson A.L."/>
            <person name="Kennedy G.G."/>
            <person name="Srinivasan R."/>
            <person name="Hunt B.G."/>
        </authorList>
    </citation>
    <scope>NUCLEOTIDE SEQUENCE</scope>
    <source>
        <strain evidence="2">PL_HMW_Pooled</strain>
    </source>
</reference>